<dbReference type="SUPFAM" id="SSF53474">
    <property type="entry name" value="alpha/beta-Hydrolases"/>
    <property type="match status" value="1"/>
</dbReference>
<reference evidence="4" key="1">
    <citation type="submission" date="2017-01" db="EMBL/GenBank/DDBJ databases">
        <title>Comparative genomics of anhydrobiosis in the tardigrade Hypsibius dujardini.</title>
        <authorList>
            <person name="Yoshida Y."/>
            <person name="Koutsovoulos G."/>
            <person name="Laetsch D."/>
            <person name="Stevens L."/>
            <person name="Kumar S."/>
            <person name="Horikawa D."/>
            <person name="Ishino K."/>
            <person name="Komine S."/>
            <person name="Tomita M."/>
            <person name="Blaxter M."/>
            <person name="Arakawa K."/>
        </authorList>
    </citation>
    <scope>NUCLEOTIDE SEQUENCE [LARGE SCALE GENOMIC DNA]</scope>
    <source>
        <strain evidence="4">Z151</strain>
    </source>
</reference>
<organism evidence="3 4">
    <name type="scientific">Hypsibius exemplaris</name>
    <name type="common">Freshwater tardigrade</name>
    <dbReference type="NCBI Taxonomy" id="2072580"/>
    <lineage>
        <taxon>Eukaryota</taxon>
        <taxon>Metazoa</taxon>
        <taxon>Ecdysozoa</taxon>
        <taxon>Tardigrada</taxon>
        <taxon>Eutardigrada</taxon>
        <taxon>Parachela</taxon>
        <taxon>Hypsibioidea</taxon>
        <taxon>Hypsibiidae</taxon>
        <taxon>Hypsibius</taxon>
    </lineage>
</organism>
<gene>
    <name evidence="3" type="ORF">BV898_17325</name>
</gene>
<keyword evidence="1" id="KW-0732">Signal</keyword>
<feature type="signal peptide" evidence="1">
    <location>
        <begin position="1"/>
        <end position="18"/>
    </location>
</feature>
<dbReference type="InterPro" id="IPR022742">
    <property type="entry name" value="Hydrolase_4"/>
</dbReference>
<dbReference type="OrthoDB" id="408373at2759"/>
<dbReference type="InterPro" id="IPR029058">
    <property type="entry name" value="AB_hydrolase_fold"/>
</dbReference>
<dbReference type="AlphaFoldDB" id="A0A9X6NHG9"/>
<feature type="chain" id="PRO_5040725862" evidence="1">
    <location>
        <begin position="19"/>
        <end position="329"/>
    </location>
</feature>
<dbReference type="Pfam" id="PF12146">
    <property type="entry name" value="Hydrolase_4"/>
    <property type="match status" value="1"/>
</dbReference>
<accession>A0A9X6NHG9</accession>
<evidence type="ECO:0000313" key="4">
    <source>
        <dbReference type="Proteomes" id="UP000192578"/>
    </source>
</evidence>
<dbReference type="PANTHER" id="PTHR43433">
    <property type="entry name" value="HYDROLASE, ALPHA/BETA FOLD FAMILY PROTEIN"/>
    <property type="match status" value="1"/>
</dbReference>
<sequence length="329" mass="35910">MTLVKLLLVLTGVVSAQADQIWRPDFLSASTQFYGPSSPTGPVIVRPTSTAASVTTGTQSTPGGSSTITTKDGTKIFYKDWGTGQPIVFSHGAPLSADDWDAQMFFFGSHGFRVIAHDRRGHGRSSQPWDGHNMDQYSDDLSELIEYLNLTNAVLVAHSTGGGEITRYMGRHGTSRIAKAVLISSVPPHLIANIPKPVWDGFRAGILADRSTIYRSMTIPFYGYNRPNVTSSQGVIDHFVIQCQQGSIKAHYDTMTALSETDFTDDLKSIKIPLLVMHGLDDQIVPFPFARQLSHQLVKGSQLVTYPGFPHGMCTTHADVINADLLAFI</sequence>
<dbReference type="Gene3D" id="3.40.50.1820">
    <property type="entry name" value="alpha/beta hydrolase"/>
    <property type="match status" value="1"/>
</dbReference>
<dbReference type="PRINTS" id="PR00111">
    <property type="entry name" value="ABHYDROLASE"/>
</dbReference>
<feature type="domain" description="Serine aminopeptidase S33" evidence="2">
    <location>
        <begin position="87"/>
        <end position="313"/>
    </location>
</feature>
<evidence type="ECO:0000259" key="2">
    <source>
        <dbReference type="Pfam" id="PF12146"/>
    </source>
</evidence>
<dbReference type="Proteomes" id="UP000192578">
    <property type="component" value="Unassembled WGS sequence"/>
</dbReference>
<comment type="caution">
    <text evidence="3">The sequence shown here is derived from an EMBL/GenBank/DDBJ whole genome shotgun (WGS) entry which is preliminary data.</text>
</comment>
<proteinExistence type="predicted"/>
<dbReference type="PANTHER" id="PTHR43433:SF3">
    <property type="entry name" value="NON-HEME CHLOROPEROXIDASE"/>
    <property type="match status" value="1"/>
</dbReference>
<evidence type="ECO:0000313" key="3">
    <source>
        <dbReference type="EMBL" id="OWA52883.1"/>
    </source>
</evidence>
<dbReference type="InterPro" id="IPR000073">
    <property type="entry name" value="AB_hydrolase_1"/>
</dbReference>
<name>A0A9X6NHG9_HYPEX</name>
<evidence type="ECO:0000256" key="1">
    <source>
        <dbReference type="SAM" id="SignalP"/>
    </source>
</evidence>
<keyword evidence="4" id="KW-1185">Reference proteome</keyword>
<dbReference type="EMBL" id="MTYJ01000291">
    <property type="protein sequence ID" value="OWA52883.1"/>
    <property type="molecule type" value="Genomic_DNA"/>
</dbReference>
<dbReference type="InterPro" id="IPR050471">
    <property type="entry name" value="AB_hydrolase"/>
</dbReference>
<protein>
    <submittedName>
        <fullName evidence="3">Non-heme chloroperoxidase</fullName>
    </submittedName>
</protein>